<keyword evidence="3" id="KW-0862">Zinc</keyword>
<reference evidence="7" key="1">
    <citation type="journal article" date="2020" name="Stud. Mycol.">
        <title>101 Dothideomycetes genomes: a test case for predicting lifestyles and emergence of pathogens.</title>
        <authorList>
            <person name="Haridas S."/>
            <person name="Albert R."/>
            <person name="Binder M."/>
            <person name="Bloem J."/>
            <person name="Labutti K."/>
            <person name="Salamov A."/>
            <person name="Andreopoulos B."/>
            <person name="Baker S."/>
            <person name="Barry K."/>
            <person name="Bills G."/>
            <person name="Bluhm B."/>
            <person name="Cannon C."/>
            <person name="Castanera R."/>
            <person name="Culley D."/>
            <person name="Daum C."/>
            <person name="Ezra D."/>
            <person name="Gonzalez J."/>
            <person name="Henrissat B."/>
            <person name="Kuo A."/>
            <person name="Liang C."/>
            <person name="Lipzen A."/>
            <person name="Lutzoni F."/>
            <person name="Magnuson J."/>
            <person name="Mondo S."/>
            <person name="Nolan M."/>
            <person name="Ohm R."/>
            <person name="Pangilinan J."/>
            <person name="Park H.-J."/>
            <person name="Ramirez L."/>
            <person name="Alfaro M."/>
            <person name="Sun H."/>
            <person name="Tritt A."/>
            <person name="Yoshinaga Y."/>
            <person name="Zwiers L.-H."/>
            <person name="Turgeon B."/>
            <person name="Goodwin S."/>
            <person name="Spatafora J."/>
            <person name="Crous P."/>
            <person name="Grigoriev I."/>
        </authorList>
    </citation>
    <scope>NUCLEOTIDE SEQUENCE</scope>
    <source>
        <strain evidence="7">ATCC 74209</strain>
    </source>
</reference>
<keyword evidence="2 4" id="KW-0863">Zinc-finger</keyword>
<evidence type="ECO:0000256" key="3">
    <source>
        <dbReference type="ARBA" id="ARBA00022833"/>
    </source>
</evidence>
<dbReference type="EMBL" id="ML994258">
    <property type="protein sequence ID" value="KAF2197248.1"/>
    <property type="molecule type" value="Genomic_DNA"/>
</dbReference>
<dbReference type="PANTHER" id="PTHR47794:SF1">
    <property type="entry name" value="VACUOLAR PROTEIN SORTING-ASSOCIATED PROTEIN 27"/>
    <property type="match status" value="1"/>
</dbReference>
<dbReference type="Pfam" id="PF01363">
    <property type="entry name" value="FYVE"/>
    <property type="match status" value="1"/>
</dbReference>
<proteinExistence type="predicted"/>
<evidence type="ECO:0000313" key="7">
    <source>
        <dbReference type="EMBL" id="KAF2197248.1"/>
    </source>
</evidence>
<feature type="domain" description="FYVE-type" evidence="6">
    <location>
        <begin position="158"/>
        <end position="213"/>
    </location>
</feature>
<protein>
    <submittedName>
        <fullName evidence="7">FYVE-domain-containing protein</fullName>
    </submittedName>
</protein>
<dbReference type="Gene3D" id="3.30.40.10">
    <property type="entry name" value="Zinc/RING finger domain, C3HC4 (zinc finger)"/>
    <property type="match status" value="1"/>
</dbReference>
<dbReference type="GO" id="GO:0043328">
    <property type="term" value="P:protein transport to vacuole involved in ubiquitin-dependent protein catabolic process via the multivesicular body sorting pathway"/>
    <property type="evidence" value="ECO:0007669"/>
    <property type="project" value="TreeGrafter"/>
</dbReference>
<dbReference type="InterPro" id="IPR000306">
    <property type="entry name" value="Znf_FYVE"/>
</dbReference>
<dbReference type="GO" id="GO:0006623">
    <property type="term" value="P:protein targeting to vacuole"/>
    <property type="evidence" value="ECO:0007669"/>
    <property type="project" value="TreeGrafter"/>
</dbReference>
<evidence type="ECO:0000256" key="1">
    <source>
        <dbReference type="ARBA" id="ARBA00022723"/>
    </source>
</evidence>
<feature type="region of interest" description="Disordered" evidence="5">
    <location>
        <begin position="77"/>
        <end position="117"/>
    </location>
</feature>
<evidence type="ECO:0000256" key="4">
    <source>
        <dbReference type="PROSITE-ProRule" id="PRU00091"/>
    </source>
</evidence>
<gene>
    <name evidence="7" type="ORF">GQ43DRAFT_381443</name>
</gene>
<evidence type="ECO:0000259" key="6">
    <source>
        <dbReference type="PROSITE" id="PS50178"/>
    </source>
</evidence>
<organism evidence="7 8">
    <name type="scientific">Delitschia confertaspora ATCC 74209</name>
    <dbReference type="NCBI Taxonomy" id="1513339"/>
    <lineage>
        <taxon>Eukaryota</taxon>
        <taxon>Fungi</taxon>
        <taxon>Dikarya</taxon>
        <taxon>Ascomycota</taxon>
        <taxon>Pezizomycotina</taxon>
        <taxon>Dothideomycetes</taxon>
        <taxon>Pleosporomycetidae</taxon>
        <taxon>Pleosporales</taxon>
        <taxon>Delitschiaceae</taxon>
        <taxon>Delitschia</taxon>
    </lineage>
</organism>
<feature type="region of interest" description="Disordered" evidence="5">
    <location>
        <begin position="25"/>
        <end position="48"/>
    </location>
</feature>
<keyword evidence="1" id="KW-0479">Metal-binding</keyword>
<dbReference type="Proteomes" id="UP000799536">
    <property type="component" value="Unassembled WGS sequence"/>
</dbReference>
<feature type="region of interest" description="Disordered" evidence="5">
    <location>
        <begin position="226"/>
        <end position="249"/>
    </location>
</feature>
<evidence type="ECO:0000313" key="8">
    <source>
        <dbReference type="Proteomes" id="UP000799536"/>
    </source>
</evidence>
<accession>A0A9P4JIR8</accession>
<dbReference type="SUPFAM" id="SSF57903">
    <property type="entry name" value="FYVE/PHD zinc finger"/>
    <property type="match status" value="1"/>
</dbReference>
<dbReference type="CDD" id="cd15760">
    <property type="entry name" value="FYVE_scVPS27p_like"/>
    <property type="match status" value="1"/>
</dbReference>
<dbReference type="GO" id="GO:0008270">
    <property type="term" value="F:zinc ion binding"/>
    <property type="evidence" value="ECO:0007669"/>
    <property type="project" value="UniProtKB-KW"/>
</dbReference>
<feature type="compositionally biased region" description="Low complexity" evidence="5">
    <location>
        <begin position="91"/>
        <end position="102"/>
    </location>
</feature>
<dbReference type="GO" id="GO:0043130">
    <property type="term" value="F:ubiquitin binding"/>
    <property type="evidence" value="ECO:0007669"/>
    <property type="project" value="TreeGrafter"/>
</dbReference>
<evidence type="ECO:0000256" key="5">
    <source>
        <dbReference type="SAM" id="MobiDB-lite"/>
    </source>
</evidence>
<evidence type="ECO:0000256" key="2">
    <source>
        <dbReference type="ARBA" id="ARBA00022771"/>
    </source>
</evidence>
<dbReference type="InterPro" id="IPR017455">
    <property type="entry name" value="Znf_FYVE-rel"/>
</dbReference>
<dbReference type="InterPro" id="IPR013083">
    <property type="entry name" value="Znf_RING/FYVE/PHD"/>
</dbReference>
<dbReference type="OrthoDB" id="10018316at2759"/>
<dbReference type="SMART" id="SM00064">
    <property type="entry name" value="FYVE"/>
    <property type="match status" value="1"/>
</dbReference>
<dbReference type="GO" id="GO:0033565">
    <property type="term" value="C:ESCRT-0 complex"/>
    <property type="evidence" value="ECO:0007669"/>
    <property type="project" value="TreeGrafter"/>
</dbReference>
<dbReference type="InterPro" id="IPR011011">
    <property type="entry name" value="Znf_FYVE_PHD"/>
</dbReference>
<dbReference type="GO" id="GO:0032266">
    <property type="term" value="F:phosphatidylinositol-3-phosphate binding"/>
    <property type="evidence" value="ECO:0007669"/>
    <property type="project" value="TreeGrafter"/>
</dbReference>
<feature type="compositionally biased region" description="Polar residues" evidence="5">
    <location>
        <begin position="26"/>
        <end position="48"/>
    </location>
</feature>
<dbReference type="AlphaFoldDB" id="A0A9P4JIR8"/>
<name>A0A9P4JIR8_9PLEO</name>
<dbReference type="PROSITE" id="PS50178">
    <property type="entry name" value="ZF_FYVE"/>
    <property type="match status" value="1"/>
</dbReference>
<sequence>MAAEFSTAPVAPQQIQHQPYHAYKHSFNTPLHSGRQTPANISPTSPRTVSNVPALHIQPPQVQPRKTPIYVPAALRKTEKPVRQSPPKVDSALSSAESSWNSAGGGFQQPAQDNNSAGSRIFSEELNGEAQLSPITGPVTRVHWKDDASTNVCTAAGCQTPFTFFNRRHHCRKCGGIFCNNHSLKQVKLNEHALFHPEGEFQRACDSCYENYRKWQHLRSSRANSESSAGSAAVNIDTPAPKRPEAQRVGSLAQSLQYGWSTF</sequence>
<keyword evidence="8" id="KW-1185">Reference proteome</keyword>
<dbReference type="PANTHER" id="PTHR47794">
    <property type="entry name" value="VACUOLAR PROTEIN SORTING-ASSOCIATED PROTEIN 27"/>
    <property type="match status" value="1"/>
</dbReference>
<comment type="caution">
    <text evidence="7">The sequence shown here is derived from an EMBL/GenBank/DDBJ whole genome shotgun (WGS) entry which is preliminary data.</text>
</comment>